<sequence length="138" mass="15795">MDDELKYANDSQIRSLDIKLTKCLANYRSSRLTKMAIANTLSNIIVNSFSFKNEVMVKLNRYSFVIITAASLFGKFQMAAFSARKLRPISSHLYNALYMNNREMLYFLVSDKINKALVDSAGLRGEERIISIMKTLSY</sequence>
<keyword evidence="1" id="KW-1133">Transmembrane helix</keyword>
<evidence type="ECO:0000256" key="1">
    <source>
        <dbReference type="SAM" id="Phobius"/>
    </source>
</evidence>
<keyword evidence="3" id="KW-1185">Reference proteome</keyword>
<comment type="caution">
    <text evidence="2">The sequence shown here is derived from an EMBL/GenBank/DDBJ whole genome shotgun (WGS) entry which is preliminary data.</text>
</comment>
<accession>A0ABV3MZG9</accession>
<keyword evidence="1" id="KW-0472">Membrane</keyword>
<keyword evidence="1" id="KW-0812">Transmembrane</keyword>
<evidence type="ECO:0000313" key="3">
    <source>
        <dbReference type="Proteomes" id="UP001554567"/>
    </source>
</evidence>
<protein>
    <submittedName>
        <fullName evidence="2">Uncharacterized protein</fullName>
    </submittedName>
</protein>
<reference evidence="2 3" key="1">
    <citation type="submission" date="2024-07" db="EMBL/GenBank/DDBJ databases">
        <authorList>
            <person name="Dulla G.F.J."/>
            <person name="Delorm J.G."/>
        </authorList>
    </citation>
    <scope>NUCLEOTIDE SEQUENCE [LARGE SCALE GENOMIC DNA]</scope>
    <source>
        <strain evidence="2 3">JGD 233</strain>
    </source>
</reference>
<feature type="transmembrane region" description="Helical" evidence="1">
    <location>
        <begin position="62"/>
        <end position="81"/>
    </location>
</feature>
<proteinExistence type="predicted"/>
<organism evidence="2 3">
    <name type="scientific">Erwinia papayae</name>
    <dbReference type="NCBI Taxonomy" id="206499"/>
    <lineage>
        <taxon>Bacteria</taxon>
        <taxon>Pseudomonadati</taxon>
        <taxon>Pseudomonadota</taxon>
        <taxon>Gammaproteobacteria</taxon>
        <taxon>Enterobacterales</taxon>
        <taxon>Erwiniaceae</taxon>
        <taxon>Erwinia</taxon>
    </lineage>
</organism>
<dbReference type="Proteomes" id="UP001554567">
    <property type="component" value="Unassembled WGS sequence"/>
</dbReference>
<dbReference type="RefSeq" id="WP_367167073.1">
    <property type="nucleotide sequence ID" value="NZ_JBFKZN010000003.1"/>
</dbReference>
<evidence type="ECO:0000313" key="2">
    <source>
        <dbReference type="EMBL" id="MEW5288961.1"/>
    </source>
</evidence>
<gene>
    <name evidence="2" type="ORF">ABW286_07165</name>
</gene>
<name>A0ABV3MZG9_9GAMM</name>
<dbReference type="EMBL" id="JBFKZN010000003">
    <property type="protein sequence ID" value="MEW5288961.1"/>
    <property type="molecule type" value="Genomic_DNA"/>
</dbReference>